<reference evidence="2" key="1">
    <citation type="submission" date="2023-11" db="EMBL/GenBank/DDBJ databases">
        <title>Genome assemblies of two species of porcelain crab, Petrolisthes cinctipes and Petrolisthes manimaculis (Anomura: Porcellanidae).</title>
        <authorList>
            <person name="Angst P."/>
        </authorList>
    </citation>
    <scope>NUCLEOTIDE SEQUENCE</scope>
    <source>
        <strain evidence="2">PB745_02</strain>
        <tissue evidence="2">Gill</tissue>
    </source>
</reference>
<evidence type="ECO:0000256" key="1">
    <source>
        <dbReference type="SAM" id="MobiDB-lite"/>
    </source>
</evidence>
<evidence type="ECO:0000313" key="2">
    <source>
        <dbReference type="EMBL" id="KAK4315414.1"/>
    </source>
</evidence>
<keyword evidence="3" id="KW-1185">Reference proteome</keyword>
<name>A0AAE1PW32_9EUCA</name>
<feature type="compositionally biased region" description="Polar residues" evidence="1">
    <location>
        <begin position="38"/>
        <end position="91"/>
    </location>
</feature>
<accession>A0AAE1PW32</accession>
<protein>
    <submittedName>
        <fullName evidence="2">Uncharacterized protein</fullName>
    </submittedName>
</protein>
<evidence type="ECO:0000313" key="3">
    <source>
        <dbReference type="Proteomes" id="UP001292094"/>
    </source>
</evidence>
<gene>
    <name evidence="2" type="ORF">Pmani_013331</name>
</gene>
<feature type="region of interest" description="Disordered" evidence="1">
    <location>
        <begin position="1"/>
        <end position="98"/>
    </location>
</feature>
<dbReference type="Proteomes" id="UP001292094">
    <property type="component" value="Unassembled WGS sequence"/>
</dbReference>
<feature type="compositionally biased region" description="Basic and acidic residues" evidence="1">
    <location>
        <begin position="26"/>
        <end position="37"/>
    </location>
</feature>
<dbReference type="AlphaFoldDB" id="A0AAE1PW32"/>
<dbReference type="EMBL" id="JAWZYT010001114">
    <property type="protein sequence ID" value="KAK4315414.1"/>
    <property type="molecule type" value="Genomic_DNA"/>
</dbReference>
<organism evidence="2 3">
    <name type="scientific">Petrolisthes manimaculis</name>
    <dbReference type="NCBI Taxonomy" id="1843537"/>
    <lineage>
        <taxon>Eukaryota</taxon>
        <taxon>Metazoa</taxon>
        <taxon>Ecdysozoa</taxon>
        <taxon>Arthropoda</taxon>
        <taxon>Crustacea</taxon>
        <taxon>Multicrustacea</taxon>
        <taxon>Malacostraca</taxon>
        <taxon>Eumalacostraca</taxon>
        <taxon>Eucarida</taxon>
        <taxon>Decapoda</taxon>
        <taxon>Pleocyemata</taxon>
        <taxon>Anomura</taxon>
        <taxon>Galatheoidea</taxon>
        <taxon>Porcellanidae</taxon>
        <taxon>Petrolisthes</taxon>
    </lineage>
</organism>
<proteinExistence type="predicted"/>
<comment type="caution">
    <text evidence="2">The sequence shown here is derived from an EMBL/GenBank/DDBJ whole genome shotgun (WGS) entry which is preliminary data.</text>
</comment>
<sequence>MRKVTYKRGNGLAVTGIKGRTNRRTQRAEGHYWKDTTSKMTQQAGHSRQDTSGIRKQQAGHNRQDTSGIKKQQAGHSRQDTSGIRKQQAGHNRQKDTMDWTDVQRYYLGFIVTKSHSV</sequence>